<dbReference type="CDD" id="cd00609">
    <property type="entry name" value="AAT_like"/>
    <property type="match status" value="1"/>
</dbReference>
<evidence type="ECO:0000313" key="7">
    <source>
        <dbReference type="Proteomes" id="UP001180020"/>
    </source>
</evidence>
<comment type="cofactor">
    <cofactor evidence="1">
        <name>pyridoxal 5'-phosphate</name>
        <dbReference type="ChEBI" id="CHEBI:597326"/>
    </cofactor>
</comment>
<organism evidence="6 7">
    <name type="scientific">Acorus calamus</name>
    <name type="common">Sweet flag</name>
    <dbReference type="NCBI Taxonomy" id="4465"/>
    <lineage>
        <taxon>Eukaryota</taxon>
        <taxon>Viridiplantae</taxon>
        <taxon>Streptophyta</taxon>
        <taxon>Embryophyta</taxon>
        <taxon>Tracheophyta</taxon>
        <taxon>Spermatophyta</taxon>
        <taxon>Magnoliopsida</taxon>
        <taxon>Liliopsida</taxon>
        <taxon>Acoraceae</taxon>
        <taxon>Acorus</taxon>
    </lineage>
</organism>
<dbReference type="GO" id="GO:0006520">
    <property type="term" value="P:amino acid metabolic process"/>
    <property type="evidence" value="ECO:0007669"/>
    <property type="project" value="TreeGrafter"/>
</dbReference>
<keyword evidence="6" id="KW-0808">Transferase</keyword>
<keyword evidence="6" id="KW-0032">Aminotransferase</keyword>
<dbReference type="Pfam" id="PF04863">
    <property type="entry name" value="EGF_alliinase"/>
    <property type="match status" value="1"/>
</dbReference>
<reference evidence="6" key="2">
    <citation type="submission" date="2023-06" db="EMBL/GenBank/DDBJ databases">
        <authorList>
            <person name="Ma L."/>
            <person name="Liu K.-W."/>
            <person name="Li Z."/>
            <person name="Hsiao Y.-Y."/>
            <person name="Qi Y."/>
            <person name="Fu T."/>
            <person name="Tang G."/>
            <person name="Zhang D."/>
            <person name="Sun W.-H."/>
            <person name="Liu D.-K."/>
            <person name="Li Y."/>
            <person name="Chen G.-Z."/>
            <person name="Liu X.-D."/>
            <person name="Liao X.-Y."/>
            <person name="Jiang Y.-T."/>
            <person name="Yu X."/>
            <person name="Hao Y."/>
            <person name="Huang J."/>
            <person name="Zhao X.-W."/>
            <person name="Ke S."/>
            <person name="Chen Y.-Y."/>
            <person name="Wu W.-L."/>
            <person name="Hsu J.-L."/>
            <person name="Lin Y.-F."/>
            <person name="Huang M.-D."/>
            <person name="Li C.-Y."/>
            <person name="Huang L."/>
            <person name="Wang Z.-W."/>
            <person name="Zhao X."/>
            <person name="Zhong W.-Y."/>
            <person name="Peng D.-H."/>
            <person name="Ahmad S."/>
            <person name="Lan S."/>
            <person name="Zhang J.-S."/>
            <person name="Tsai W.-C."/>
            <person name="Van De Peer Y."/>
            <person name="Liu Z.-J."/>
        </authorList>
    </citation>
    <scope>NUCLEOTIDE SEQUENCE</scope>
    <source>
        <strain evidence="6">CP</strain>
        <tissue evidence="6">Leaves</tissue>
    </source>
</reference>
<dbReference type="Gene3D" id="3.90.1150.10">
    <property type="entry name" value="Aspartate Aminotransferase, domain 1"/>
    <property type="match status" value="1"/>
</dbReference>
<dbReference type="EMBL" id="JAUJYO010000022">
    <property type="protein sequence ID" value="KAK1282456.1"/>
    <property type="molecule type" value="Genomic_DNA"/>
</dbReference>
<dbReference type="GO" id="GO:0016846">
    <property type="term" value="F:carbon-sulfur lyase activity"/>
    <property type="evidence" value="ECO:0007669"/>
    <property type="project" value="InterPro"/>
</dbReference>
<gene>
    <name evidence="6" type="primary">TAR3</name>
    <name evidence="6" type="ORF">QJS10_CPB22g00923</name>
</gene>
<dbReference type="InterPro" id="IPR015421">
    <property type="entry name" value="PyrdxlP-dep_Trfase_major"/>
</dbReference>
<dbReference type="SUPFAM" id="SSF53383">
    <property type="entry name" value="PLP-dependent transferases"/>
    <property type="match status" value="1"/>
</dbReference>
<dbReference type="GO" id="GO:0008483">
    <property type="term" value="F:transaminase activity"/>
    <property type="evidence" value="ECO:0007669"/>
    <property type="project" value="UniProtKB-KW"/>
</dbReference>
<dbReference type="InterPro" id="IPR037029">
    <property type="entry name" value="Alliinase_N_sf"/>
</dbReference>
<dbReference type="PANTHER" id="PTHR43795">
    <property type="entry name" value="BIFUNCTIONAL ASPARTATE AMINOTRANSFERASE AND GLUTAMATE/ASPARTATE-PREPHENATE AMINOTRANSFERASE-RELATED"/>
    <property type="match status" value="1"/>
</dbReference>
<protein>
    <submittedName>
        <fullName evidence="6">Tryptophan aminotransferase-related protein 3</fullName>
    </submittedName>
</protein>
<dbReference type="InterPro" id="IPR050478">
    <property type="entry name" value="Ethylene_sulfur-biosynth"/>
</dbReference>
<name>A0AAV9C1E6_ACOCL</name>
<proteinExistence type="inferred from homology"/>
<dbReference type="InterPro" id="IPR006947">
    <property type="entry name" value="EGF_alliinase"/>
</dbReference>
<dbReference type="InterPro" id="IPR015422">
    <property type="entry name" value="PyrdxlP-dep_Trfase_small"/>
</dbReference>
<dbReference type="InterPro" id="IPR006948">
    <property type="entry name" value="Alliinase_C"/>
</dbReference>
<keyword evidence="7" id="KW-1185">Reference proteome</keyword>
<dbReference type="Pfam" id="PF04864">
    <property type="entry name" value="Alliinase_C"/>
    <property type="match status" value="1"/>
</dbReference>
<dbReference type="Gene3D" id="2.10.25.30">
    <property type="entry name" value="EGF-like, alliinase"/>
    <property type="match status" value="1"/>
</dbReference>
<keyword evidence="3" id="KW-0663">Pyridoxal phosphate</keyword>
<dbReference type="PANTHER" id="PTHR43795:SF20">
    <property type="entry name" value="TRYPTOPHAN AMINOTRANSFERASE-RELATED PROTEIN 3"/>
    <property type="match status" value="1"/>
</dbReference>
<reference evidence="6" key="1">
    <citation type="journal article" date="2023" name="Nat. Commun.">
        <title>Diploid and tetraploid genomes of Acorus and the evolution of monocots.</title>
        <authorList>
            <person name="Ma L."/>
            <person name="Liu K.W."/>
            <person name="Li Z."/>
            <person name="Hsiao Y.Y."/>
            <person name="Qi Y."/>
            <person name="Fu T."/>
            <person name="Tang G.D."/>
            <person name="Zhang D."/>
            <person name="Sun W.H."/>
            <person name="Liu D.K."/>
            <person name="Li Y."/>
            <person name="Chen G.Z."/>
            <person name="Liu X.D."/>
            <person name="Liao X.Y."/>
            <person name="Jiang Y.T."/>
            <person name="Yu X."/>
            <person name="Hao Y."/>
            <person name="Huang J."/>
            <person name="Zhao X.W."/>
            <person name="Ke S."/>
            <person name="Chen Y.Y."/>
            <person name="Wu W.L."/>
            <person name="Hsu J.L."/>
            <person name="Lin Y.F."/>
            <person name="Huang M.D."/>
            <person name="Li C.Y."/>
            <person name="Huang L."/>
            <person name="Wang Z.W."/>
            <person name="Zhao X."/>
            <person name="Zhong W.Y."/>
            <person name="Peng D.H."/>
            <person name="Ahmad S."/>
            <person name="Lan S."/>
            <person name="Zhang J.S."/>
            <person name="Tsai W.C."/>
            <person name="Van de Peer Y."/>
            <person name="Liu Z.J."/>
        </authorList>
    </citation>
    <scope>NUCLEOTIDE SEQUENCE</scope>
    <source>
        <strain evidence="6">CP</strain>
    </source>
</reference>
<evidence type="ECO:0000259" key="5">
    <source>
        <dbReference type="Pfam" id="PF04864"/>
    </source>
</evidence>
<sequence length="474" mass="52368">MLGGESKERAIHSSKLLYLLLITSISLNLYSSSSSLLLFLLPFGSAPEPWWTNPTSIEAEAVAAVRCSGHGRAYVDGIYVGGVPVCECNTCYGSADCSELSPDCPADADSGDPMFLEPYWMREAASSAVVLAGWHRMSYRMNNDAAAISAELVKQIRRLHSAVGNAITDGRFILFGAGSTQLLNAAVHALSPDDPSSPPANVLASVPYYPVYEMGTTFFNDRENRWGGTTSTWANKSDSSAAGEFIEFVTSPNNPDGHLKQPVLNVSSVITDHAYFWPHFTEIPAPGDEDLMVFTLSKLSGHAGSRFGWALVKDKKVYDKMSKYIQLSMFSVSRDTQLRALKLIKVIVEGSKVGGKDIFEFGYSTMNDRWRRLNDVVSKSNRFSLQSLSPQFCTYFQTIRDPSPAYAWLKCEREEDKDCEAALKAEGIISRRGATYNTDDRYTRLSLIKTQDDFEQLLQHMVALVSKESGPQVI</sequence>
<evidence type="ECO:0000256" key="3">
    <source>
        <dbReference type="ARBA" id="ARBA00022898"/>
    </source>
</evidence>
<feature type="domain" description="Alliinase C-terminal" evidence="5">
    <location>
        <begin position="106"/>
        <end position="464"/>
    </location>
</feature>
<evidence type="ECO:0000259" key="4">
    <source>
        <dbReference type="Pfam" id="PF04863"/>
    </source>
</evidence>
<evidence type="ECO:0000256" key="2">
    <source>
        <dbReference type="ARBA" id="ARBA00006312"/>
    </source>
</evidence>
<accession>A0AAV9C1E6</accession>
<comment type="caution">
    <text evidence="6">The sequence shown here is derived from an EMBL/GenBank/DDBJ whole genome shotgun (WGS) entry which is preliminary data.</text>
</comment>
<evidence type="ECO:0000313" key="6">
    <source>
        <dbReference type="EMBL" id="KAK1282456.1"/>
    </source>
</evidence>
<dbReference type="AlphaFoldDB" id="A0AAV9C1E6"/>
<dbReference type="InterPro" id="IPR015424">
    <property type="entry name" value="PyrdxlP-dep_Trfase"/>
</dbReference>
<evidence type="ECO:0000256" key="1">
    <source>
        <dbReference type="ARBA" id="ARBA00001933"/>
    </source>
</evidence>
<dbReference type="Gene3D" id="3.40.640.10">
    <property type="entry name" value="Type I PLP-dependent aspartate aminotransferase-like (Major domain)"/>
    <property type="match status" value="1"/>
</dbReference>
<dbReference type="Proteomes" id="UP001180020">
    <property type="component" value="Unassembled WGS sequence"/>
</dbReference>
<feature type="domain" description="Alliinase EGF-like" evidence="4">
    <location>
        <begin position="51"/>
        <end position="104"/>
    </location>
</feature>
<comment type="similarity">
    <text evidence="2">Belongs to the alliinase family.</text>
</comment>